<evidence type="ECO:0000313" key="4">
    <source>
        <dbReference type="Proteomes" id="UP000290889"/>
    </source>
</evidence>
<dbReference type="Gene3D" id="2.160.20.120">
    <property type="match status" value="1"/>
</dbReference>
<dbReference type="AlphaFoldDB" id="A0A411EAM6"/>
<dbReference type="RefSeq" id="WP_129604788.1">
    <property type="nucleotide sequence ID" value="NZ_CP035544.1"/>
</dbReference>
<keyword evidence="1" id="KW-0732">Signal</keyword>
<reference evidence="3 4" key="1">
    <citation type="submission" date="2019-01" db="EMBL/GenBank/DDBJ databases">
        <title>Muriicola soli sp. nov., isolated from soil.</title>
        <authorList>
            <person name="Kang H.J."/>
            <person name="Kim S.B."/>
        </authorList>
    </citation>
    <scope>NUCLEOTIDE SEQUENCE [LARGE SCALE GENOMIC DNA]</scope>
    <source>
        <strain evidence="3 4">MMS17-SY002</strain>
    </source>
</reference>
<dbReference type="EMBL" id="CP035544">
    <property type="protein sequence ID" value="QBA64510.1"/>
    <property type="molecule type" value="Genomic_DNA"/>
</dbReference>
<evidence type="ECO:0000313" key="3">
    <source>
        <dbReference type="EMBL" id="QBA64510.1"/>
    </source>
</evidence>
<feature type="chain" id="PRO_5019206474" evidence="1">
    <location>
        <begin position="24"/>
        <end position="240"/>
    </location>
</feature>
<dbReference type="Proteomes" id="UP000290889">
    <property type="component" value="Chromosome"/>
</dbReference>
<protein>
    <submittedName>
        <fullName evidence="3">DUF2807 domain-containing protein</fullName>
    </submittedName>
</protein>
<organism evidence="3 4">
    <name type="scientific">Muriicola soli</name>
    <dbReference type="NCBI Taxonomy" id="2507538"/>
    <lineage>
        <taxon>Bacteria</taxon>
        <taxon>Pseudomonadati</taxon>
        <taxon>Bacteroidota</taxon>
        <taxon>Flavobacteriia</taxon>
        <taxon>Flavobacteriales</taxon>
        <taxon>Flavobacteriaceae</taxon>
        <taxon>Muriicola</taxon>
    </lineage>
</organism>
<keyword evidence="4" id="KW-1185">Reference proteome</keyword>
<dbReference type="KEGG" id="mur:EQY75_08230"/>
<dbReference type="Pfam" id="PF10988">
    <property type="entry name" value="DUF2807"/>
    <property type="match status" value="1"/>
</dbReference>
<evidence type="ECO:0000259" key="2">
    <source>
        <dbReference type="Pfam" id="PF10988"/>
    </source>
</evidence>
<name>A0A411EAM6_9FLAO</name>
<dbReference type="PROSITE" id="PS51257">
    <property type="entry name" value="PROKAR_LIPOPROTEIN"/>
    <property type="match status" value="1"/>
</dbReference>
<feature type="signal peptide" evidence="1">
    <location>
        <begin position="1"/>
        <end position="23"/>
    </location>
</feature>
<gene>
    <name evidence="3" type="ORF">EQY75_08230</name>
</gene>
<feature type="domain" description="Putative auto-transporter adhesin head GIN" evidence="2">
    <location>
        <begin position="46"/>
        <end position="225"/>
    </location>
</feature>
<dbReference type="OrthoDB" id="942536at2"/>
<accession>A0A411EAM6</accession>
<proteinExistence type="predicted"/>
<sequence length="240" mass="25225">MTTLARFAIAVLMALFLSSCAFDMNFGQGKKGNGIVAKETREVYEDFTVVSASEGLDVFVTQAGNFSIEVEADENVIELIGTDIKNGKLKIHTLENIGRATKRIHVTLPEVTGLDASSGADLITQNVIRANKIGLDASSGADIKASVIADEVEADTSSGADIRIEGEAELLRADASSGSGIRAKDFAVRVCYADASSGADIDINVSESLIADVSSGADISYSGNPTVEKNKSYSGRVHKD</sequence>
<dbReference type="InterPro" id="IPR021255">
    <property type="entry name" value="DUF2807"/>
</dbReference>
<evidence type="ECO:0000256" key="1">
    <source>
        <dbReference type="SAM" id="SignalP"/>
    </source>
</evidence>